<gene>
    <name evidence="3" type="ORF">BN946_scf185033.g2</name>
</gene>
<keyword evidence="4" id="KW-1185">Reference proteome</keyword>
<dbReference type="HOGENOM" id="CLU_460143_0_0_1"/>
<dbReference type="Proteomes" id="UP000029665">
    <property type="component" value="Unassembled WGS sequence"/>
</dbReference>
<name>A0A060SR41_PYCCI</name>
<evidence type="ECO:0000313" key="4">
    <source>
        <dbReference type="Proteomes" id="UP000029665"/>
    </source>
</evidence>
<feature type="coiled-coil region" evidence="1">
    <location>
        <begin position="148"/>
        <end position="175"/>
    </location>
</feature>
<dbReference type="OMA" id="HIVESED"/>
<feature type="compositionally biased region" description="Basic and acidic residues" evidence="2">
    <location>
        <begin position="31"/>
        <end position="47"/>
    </location>
</feature>
<feature type="compositionally biased region" description="Basic and acidic residues" evidence="2">
    <location>
        <begin position="1"/>
        <end position="10"/>
    </location>
</feature>
<feature type="region of interest" description="Disordered" evidence="2">
    <location>
        <begin position="1"/>
        <end position="65"/>
    </location>
</feature>
<evidence type="ECO:0000256" key="2">
    <source>
        <dbReference type="SAM" id="MobiDB-lite"/>
    </source>
</evidence>
<comment type="caution">
    <text evidence="3">The sequence shown here is derived from an EMBL/GenBank/DDBJ whole genome shotgun (WGS) entry which is preliminary data.</text>
</comment>
<accession>A0A060SR41</accession>
<proteinExistence type="predicted"/>
<protein>
    <submittedName>
        <fullName evidence="3">Uncharacterized protein</fullName>
    </submittedName>
</protein>
<dbReference type="OrthoDB" id="2744586at2759"/>
<dbReference type="AlphaFoldDB" id="A0A060SR41"/>
<feature type="region of interest" description="Disordered" evidence="2">
    <location>
        <begin position="230"/>
        <end position="261"/>
    </location>
</feature>
<keyword evidence="1" id="KW-0175">Coiled coil</keyword>
<sequence length="593" mass="65649">MPPARTRDDTCTPDLASPVDAQDPQPPSKRRREEQVPSSDGVERRTESSVVSTPTPQEARVQPRRGFLNPFLDAARRDVTPQGGLGVVSAASKSSKTGTALVQTSALSTRLGTPNTSKAPSSMAQIAAASMARGGTANISSTATTVTSKGASQALAAIKNKLEKLSADVNEHEADIEKNTYAINDALTLAEDSNTLARELCERVSTLETVSATLLDRILAAEARMDAAQAIMRRSESESDVREGEDEEKNKSKSTKRKNALQDAVRRCMRSFMHIVESEDLPAPLGGKRFWLETEHVPDDGSPLVRERRLCPDWERSWAENQAEWLLDVAHRIKQNGVSYTKTPGAAELFKGLTDVQIEKAIQTCWKTFVKRYKAQKAEKNDEKLMGKIKGRKRAKAKAWRDERGSVPELAGAEHDYLFQWQYQSTDESTIEAREGVIDPHTDNEGTPTPQATRKVWVSHAPAYRLESINALLDRLDVFVFAKRQAVAKTSNRGNTFKERVRGAVRAFDQSQLPVLQRRSGTTMIPRCMVKEEWLMSEHGQQYNDRAYFADDEQEEDRINAAAGGEGLGRENEFEGVDGADGQGEDDDGLEYV</sequence>
<organism evidence="3 4">
    <name type="scientific">Pycnoporus cinnabarinus</name>
    <name type="common">Cinnabar-red polypore</name>
    <name type="synonym">Trametes cinnabarina</name>
    <dbReference type="NCBI Taxonomy" id="5643"/>
    <lineage>
        <taxon>Eukaryota</taxon>
        <taxon>Fungi</taxon>
        <taxon>Dikarya</taxon>
        <taxon>Basidiomycota</taxon>
        <taxon>Agaricomycotina</taxon>
        <taxon>Agaricomycetes</taxon>
        <taxon>Polyporales</taxon>
        <taxon>Polyporaceae</taxon>
        <taxon>Trametes</taxon>
    </lineage>
</organism>
<dbReference type="EMBL" id="CCBP010000415">
    <property type="protein sequence ID" value="CDO76805.1"/>
    <property type="molecule type" value="Genomic_DNA"/>
</dbReference>
<evidence type="ECO:0000313" key="3">
    <source>
        <dbReference type="EMBL" id="CDO76805.1"/>
    </source>
</evidence>
<feature type="compositionally biased region" description="Basic and acidic residues" evidence="2">
    <location>
        <begin position="233"/>
        <end position="242"/>
    </location>
</feature>
<feature type="compositionally biased region" description="Acidic residues" evidence="2">
    <location>
        <begin position="574"/>
        <end position="593"/>
    </location>
</feature>
<feature type="region of interest" description="Disordered" evidence="2">
    <location>
        <begin position="554"/>
        <end position="593"/>
    </location>
</feature>
<evidence type="ECO:0000256" key="1">
    <source>
        <dbReference type="SAM" id="Coils"/>
    </source>
</evidence>
<reference evidence="3" key="1">
    <citation type="submission" date="2014-01" db="EMBL/GenBank/DDBJ databases">
        <title>The genome of the white-rot fungus Pycnoporus cinnabarinus: a basidiomycete model with a versatile arsenal for lignocellulosic biomass breakdown.</title>
        <authorList>
            <person name="Levasseur A."/>
            <person name="Lomascolo A."/>
            <person name="Ruiz-Duenas F.J."/>
            <person name="Uzan E."/>
            <person name="Piumi F."/>
            <person name="Kues U."/>
            <person name="Ram A.F.J."/>
            <person name="Murat C."/>
            <person name="Haon M."/>
            <person name="Benoit I."/>
            <person name="Arfi Y."/>
            <person name="Chevret D."/>
            <person name="Drula E."/>
            <person name="Kwon M.J."/>
            <person name="Gouret P."/>
            <person name="Lesage-Meessen L."/>
            <person name="Lombard V."/>
            <person name="Mariette J."/>
            <person name="Noirot C."/>
            <person name="Park J."/>
            <person name="Patyshakuliyeva A."/>
            <person name="Wieneger R.A.B."/>
            <person name="Wosten H.A.B."/>
            <person name="Martin F."/>
            <person name="Coutinho P.M."/>
            <person name="de Vries R."/>
            <person name="Martinez A.T."/>
            <person name="Klopp C."/>
            <person name="Pontarotti P."/>
            <person name="Henrissat B."/>
            <person name="Record E."/>
        </authorList>
    </citation>
    <scope>NUCLEOTIDE SEQUENCE [LARGE SCALE GENOMIC DNA]</scope>
    <source>
        <strain evidence="3">BRFM137</strain>
    </source>
</reference>